<organism evidence="1 2">
    <name type="scientific">Bizionia myxarmorum</name>
    <dbReference type="NCBI Taxonomy" id="291186"/>
    <lineage>
        <taxon>Bacteria</taxon>
        <taxon>Pseudomonadati</taxon>
        <taxon>Bacteroidota</taxon>
        <taxon>Flavobacteriia</taxon>
        <taxon>Flavobacteriales</taxon>
        <taxon>Flavobacteriaceae</taxon>
        <taxon>Bizionia</taxon>
    </lineage>
</organism>
<keyword evidence="2" id="KW-1185">Reference proteome</keyword>
<dbReference type="GO" id="GO:0004386">
    <property type="term" value="F:helicase activity"/>
    <property type="evidence" value="ECO:0007669"/>
    <property type="project" value="UniProtKB-KW"/>
</dbReference>
<accession>A0A5D0R2D2</accession>
<reference evidence="1 2" key="1">
    <citation type="submission" date="2019-08" db="EMBL/GenBank/DDBJ databases">
        <title>Genomes of Antarctic Bizionia species.</title>
        <authorList>
            <person name="Bowman J.P."/>
        </authorList>
    </citation>
    <scope>NUCLEOTIDE SEQUENCE [LARGE SCALE GENOMIC DNA]</scope>
    <source>
        <strain evidence="1 2">ADA-4</strain>
    </source>
</reference>
<dbReference type="EMBL" id="VSKK01000004">
    <property type="protein sequence ID" value="TYB75720.1"/>
    <property type="molecule type" value="Genomic_DNA"/>
</dbReference>
<proteinExistence type="predicted"/>
<protein>
    <submittedName>
        <fullName evidence="1">Helicase</fullName>
    </submittedName>
</protein>
<evidence type="ECO:0000313" key="1">
    <source>
        <dbReference type="EMBL" id="TYB75720.1"/>
    </source>
</evidence>
<feature type="non-terminal residue" evidence="1">
    <location>
        <position position="159"/>
    </location>
</feature>
<evidence type="ECO:0000313" key="2">
    <source>
        <dbReference type="Proteomes" id="UP000323720"/>
    </source>
</evidence>
<sequence>MTESTYLRIGTEYFKKALVPLHSGDKWSTLLKWKKGEIITDEGKDYLDEIEKYNGFCLIPSHISYKQDIDGFYNEYEKLHHEFLSGDFNKTKAFLKHIFDEHYEIGLDYLTILWKHPTQILPILCLVSEERKTGKTTFLNWLKLIFQGNMTINKNEDFR</sequence>
<name>A0A5D0R2D2_9FLAO</name>
<keyword evidence="1" id="KW-0547">Nucleotide-binding</keyword>
<keyword evidence="1" id="KW-0378">Hydrolase</keyword>
<dbReference type="AlphaFoldDB" id="A0A5D0R2D2"/>
<keyword evidence="1" id="KW-0067">ATP-binding</keyword>
<dbReference type="Proteomes" id="UP000323720">
    <property type="component" value="Unassembled WGS sequence"/>
</dbReference>
<gene>
    <name evidence="1" type="ORF">ES674_12885</name>
</gene>
<comment type="caution">
    <text evidence="1">The sequence shown here is derived from an EMBL/GenBank/DDBJ whole genome shotgun (WGS) entry which is preliminary data.</text>
</comment>
<keyword evidence="1" id="KW-0347">Helicase</keyword>